<dbReference type="EMBL" id="MT141389">
    <property type="protein sequence ID" value="QJA59939.1"/>
    <property type="molecule type" value="Genomic_DNA"/>
</dbReference>
<protein>
    <submittedName>
        <fullName evidence="1">Uncharacterized protein</fullName>
    </submittedName>
</protein>
<proteinExistence type="predicted"/>
<sequence length="65" mass="7273">MVYDDQPNKRLVSLIGDGCRAWEDGKSYDANPNPPDTLSHLAWNTGWHRAAERATKLFIEGDTNG</sequence>
<evidence type="ECO:0000313" key="1">
    <source>
        <dbReference type="EMBL" id="QJA59939.1"/>
    </source>
</evidence>
<accession>A0A6M3IQN0</accession>
<gene>
    <name evidence="1" type="ORF">MM415B01220_0017</name>
</gene>
<name>A0A6M3IQN0_9ZZZZ</name>
<reference evidence="1" key="1">
    <citation type="submission" date="2020-03" db="EMBL/GenBank/DDBJ databases">
        <title>The deep terrestrial virosphere.</title>
        <authorList>
            <person name="Holmfeldt K."/>
            <person name="Nilsson E."/>
            <person name="Simone D."/>
            <person name="Lopez-Fernandez M."/>
            <person name="Wu X."/>
            <person name="de Brujin I."/>
            <person name="Lundin D."/>
            <person name="Andersson A."/>
            <person name="Bertilsson S."/>
            <person name="Dopson M."/>
        </authorList>
    </citation>
    <scope>NUCLEOTIDE SEQUENCE</scope>
    <source>
        <strain evidence="1">MM415B01220</strain>
    </source>
</reference>
<dbReference type="AlphaFoldDB" id="A0A6M3IQN0"/>
<organism evidence="1">
    <name type="scientific">viral metagenome</name>
    <dbReference type="NCBI Taxonomy" id="1070528"/>
    <lineage>
        <taxon>unclassified sequences</taxon>
        <taxon>metagenomes</taxon>
        <taxon>organismal metagenomes</taxon>
    </lineage>
</organism>